<name>A0A023ZYC1_9CAUD</name>
<gene>
    <name evidence="2" type="primary">5</name>
    <name evidence="2" type="ORF">PBI_HH92_5</name>
</gene>
<dbReference type="EMBL" id="KJ538722">
    <property type="protein sequence ID" value="AHY84190.1"/>
    <property type="molecule type" value="Genomic_DNA"/>
</dbReference>
<dbReference type="Gene3D" id="3.40.50.300">
    <property type="entry name" value="P-loop containing nucleotide triphosphate hydrolases"/>
    <property type="match status" value="1"/>
</dbReference>
<evidence type="ECO:0000256" key="1">
    <source>
        <dbReference type="SAM" id="MobiDB-lite"/>
    </source>
</evidence>
<organism evidence="2 3">
    <name type="scientific">Mycobacterium phage HH92</name>
    <dbReference type="NCBI Taxonomy" id="1471543"/>
    <lineage>
        <taxon>Viruses</taxon>
        <taxon>Duplodnaviria</taxon>
        <taxon>Heunggongvirae</taxon>
        <taxon>Uroviricota</taxon>
        <taxon>Caudoviricetes</taxon>
        <taxon>Gilesvirus</taxon>
        <taxon>Gilesvirus giles</taxon>
    </lineage>
</organism>
<evidence type="ECO:0000313" key="3">
    <source>
        <dbReference type="Proteomes" id="UP000024437"/>
    </source>
</evidence>
<accession>A0A023ZYC1</accession>
<sequence length="544" mass="59670">MSTTTISRAEAAGVATKPHRGTKIAQSEDMWPWWVSEPPRLTGNPKPAWEHYDDTADFSIGDRLGRFAHKIEEALFGWQWDAARKIMATRPDGLWAHPDVCLIIPRQNGKTQLIALRIIYGLFFLGEKIVYTAQRWQTVKDVYDRIVEIIKRRPSLLRRLKPMPGVPDGYSEAGQHGEIYTTNGGSLDMGPRTKAVGRGQTKIDLAIFDEAYDIKDVLVGGLTGAQKAATNPQTIYISTAAVASEHPDCGVLAGMRRNGQRKEPDLYAAEWCAPPGMARDDPEAWRLACPSFGITVRERDLAREYRMARANARLLAIYDADYLGWGEWPPDPENTEPIIDPDWWEALTVLQPALVGDICIAIERTLDTRYWCIAAGQRTIDGRVHVEVGYWRAANIGVVAAALLELVELWNPAAIIVDDRSKAKPIVGVMFNQGIEIETASTPKLAMYTQGFIDAVNAADVTHVGQKIITDGIAGAAMRELPRGDLVFDEKESGAPVAPLKAIALAHGAVLEYAAEPKPAASPDTGTDAGPVDLDDVSVLEASF</sequence>
<evidence type="ECO:0000313" key="2">
    <source>
        <dbReference type="EMBL" id="AHY84190.1"/>
    </source>
</evidence>
<proteinExistence type="predicted"/>
<dbReference type="InterPro" id="IPR027417">
    <property type="entry name" value="P-loop_NTPase"/>
</dbReference>
<reference evidence="2 3" key="1">
    <citation type="submission" date="2014-03" db="EMBL/GenBank/DDBJ databases">
        <authorList>
            <person name="Bragg J."/>
            <person name="Chandler A.Y."/>
            <person name="Dehn A."/>
            <person name="Hefner M."/>
            <person name="Petersen P."/>
            <person name="Wilson J."/>
            <person name="Zeba F."/>
            <person name="Zegers G.P."/>
            <person name="Page S.T."/>
            <person name="Bradley K.W."/>
            <person name="Clarke D.Q."/>
            <person name="Lewis M.F."/>
            <person name="Barker L.P."/>
            <person name="Bailey C."/>
            <person name="Asai D.J."/>
            <person name="Garber M.L."/>
            <person name="Bowman C.A."/>
            <person name="Russell D.A."/>
            <person name="Pope W.H."/>
            <person name="Jacobs-Sera D."/>
            <person name="Hendrix R.W."/>
            <person name="Hatfull G.F."/>
        </authorList>
    </citation>
    <scope>NUCLEOTIDE SEQUENCE [LARGE SCALE GENOMIC DNA]</scope>
</reference>
<feature type="region of interest" description="Disordered" evidence="1">
    <location>
        <begin position="1"/>
        <end position="22"/>
    </location>
</feature>
<dbReference type="Proteomes" id="UP000024437">
    <property type="component" value="Genome"/>
</dbReference>
<protein>
    <submittedName>
        <fullName evidence="2">Terminase</fullName>
    </submittedName>
</protein>